<protein>
    <submittedName>
        <fullName evidence="2">Membrane protein</fullName>
    </submittedName>
</protein>
<comment type="caution">
    <text evidence="2">The sequence shown here is derived from an EMBL/GenBank/DDBJ whole genome shotgun (WGS) entry which is preliminary data.</text>
</comment>
<feature type="transmembrane region" description="Helical" evidence="1">
    <location>
        <begin position="50"/>
        <end position="69"/>
    </location>
</feature>
<evidence type="ECO:0000313" key="2">
    <source>
        <dbReference type="EMBL" id="ROO24847.1"/>
    </source>
</evidence>
<feature type="transmembrane region" description="Helical" evidence="1">
    <location>
        <begin position="75"/>
        <end position="91"/>
    </location>
</feature>
<keyword evidence="1" id="KW-1133">Transmembrane helix</keyword>
<dbReference type="Proteomes" id="UP000285310">
    <property type="component" value="Unassembled WGS sequence"/>
</dbReference>
<feature type="transmembrane region" description="Helical" evidence="1">
    <location>
        <begin position="20"/>
        <end position="38"/>
    </location>
</feature>
<evidence type="ECO:0000313" key="3">
    <source>
        <dbReference type="Proteomes" id="UP000285310"/>
    </source>
</evidence>
<evidence type="ECO:0000256" key="1">
    <source>
        <dbReference type="SAM" id="Phobius"/>
    </source>
</evidence>
<accession>A0A423PGX6</accession>
<organism evidence="2 3">
    <name type="scientific">Salinisphaera japonica YTM-1</name>
    <dbReference type="NCBI Taxonomy" id="1209778"/>
    <lineage>
        <taxon>Bacteria</taxon>
        <taxon>Pseudomonadati</taxon>
        <taxon>Pseudomonadota</taxon>
        <taxon>Gammaproteobacteria</taxon>
        <taxon>Salinisphaerales</taxon>
        <taxon>Salinisphaeraceae</taxon>
        <taxon>Salinisphaera</taxon>
    </lineage>
</organism>
<keyword evidence="1" id="KW-0812">Transmembrane</keyword>
<dbReference type="EMBL" id="AYKG01000056">
    <property type="protein sequence ID" value="ROO24847.1"/>
    <property type="molecule type" value="Genomic_DNA"/>
</dbReference>
<dbReference type="Gene3D" id="1.10.3730.20">
    <property type="match status" value="1"/>
</dbReference>
<dbReference type="AlphaFoldDB" id="A0A423PGX6"/>
<sequence>MAGAAAEVGWIAGLRFSTTAIEWAATVIAAAASVGLALGATRDLPATTVYTLFVGLGAFGAMALQVAFLDTALSPAAYGFMVFLIVCVIGLKRTGGHA</sequence>
<name>A0A423PGX6_9GAMM</name>
<dbReference type="SUPFAM" id="SSF103481">
    <property type="entry name" value="Multidrug resistance efflux transporter EmrE"/>
    <property type="match status" value="1"/>
</dbReference>
<dbReference type="InterPro" id="IPR037185">
    <property type="entry name" value="EmrE-like"/>
</dbReference>
<keyword evidence="1" id="KW-0472">Membrane</keyword>
<proteinExistence type="predicted"/>
<dbReference type="InParanoid" id="A0A423PGX6"/>
<gene>
    <name evidence="2" type="ORF">SAJA_13665</name>
</gene>
<keyword evidence="3" id="KW-1185">Reference proteome</keyword>
<reference evidence="2 3" key="1">
    <citation type="submission" date="2013-10" db="EMBL/GenBank/DDBJ databases">
        <title>Salinisphaera japonica YTM-1 Genome Sequencing.</title>
        <authorList>
            <person name="Lai Q."/>
            <person name="Li C."/>
            <person name="Shao Z."/>
        </authorList>
    </citation>
    <scope>NUCLEOTIDE SEQUENCE [LARGE SCALE GENOMIC DNA]</scope>
    <source>
        <strain evidence="2 3">YTM-1</strain>
    </source>
</reference>